<name>A0A0C2HA92_9BILA</name>
<dbReference type="PANTHER" id="PTHR21347:SF14">
    <property type="entry name" value="LIPID SCRAMBLASE CLPTM1-RELATED"/>
    <property type="match status" value="1"/>
</dbReference>
<evidence type="ECO:0008006" key="8">
    <source>
        <dbReference type="Google" id="ProtNLM"/>
    </source>
</evidence>
<dbReference type="PANTHER" id="PTHR21347">
    <property type="entry name" value="CLEFT LIP AND PALATE ASSOCIATED TRANSMEMBRANE PROTEIN-RELATED"/>
    <property type="match status" value="1"/>
</dbReference>
<dbReference type="Pfam" id="PF05602">
    <property type="entry name" value="CLPTM1"/>
    <property type="match status" value="1"/>
</dbReference>
<comment type="similarity">
    <text evidence="2">Belongs to the CLPTM1 family.</text>
</comment>
<evidence type="ECO:0000256" key="1">
    <source>
        <dbReference type="ARBA" id="ARBA00004141"/>
    </source>
</evidence>
<dbReference type="GO" id="GO:0016020">
    <property type="term" value="C:membrane"/>
    <property type="evidence" value="ECO:0007669"/>
    <property type="project" value="UniProtKB-SubCell"/>
</dbReference>
<evidence type="ECO:0000256" key="2">
    <source>
        <dbReference type="ARBA" id="ARBA00009310"/>
    </source>
</evidence>
<dbReference type="GO" id="GO:0012505">
    <property type="term" value="C:endomembrane system"/>
    <property type="evidence" value="ECO:0007669"/>
    <property type="project" value="TreeGrafter"/>
</dbReference>
<keyword evidence="7" id="KW-1185">Reference proteome</keyword>
<dbReference type="Proteomes" id="UP000054047">
    <property type="component" value="Unassembled WGS sequence"/>
</dbReference>
<keyword evidence="5" id="KW-0472">Membrane</keyword>
<evidence type="ECO:0000256" key="4">
    <source>
        <dbReference type="ARBA" id="ARBA00022989"/>
    </source>
</evidence>
<proteinExistence type="inferred from homology"/>
<sequence length="127" mass="14467">MTEEDEGGMWSIIKSLVSRILLVYFVTNIIKSFSGGPPQVADNVAHKQAGLQPSRNLFPPGQLFNLHLYLDDSEQRFSNFENRSPFWQELDIQYGDYSSGPEEKRTAFSFYARLSTTKLQGDPEVTQ</sequence>
<dbReference type="OrthoDB" id="5812956at2759"/>
<reference evidence="6 7" key="1">
    <citation type="submission" date="2013-12" db="EMBL/GenBank/DDBJ databases">
        <title>Draft genome of the parsitic nematode Ancylostoma duodenale.</title>
        <authorList>
            <person name="Mitreva M."/>
        </authorList>
    </citation>
    <scope>NUCLEOTIDE SEQUENCE [LARGE SCALE GENOMIC DNA]</scope>
    <source>
        <strain evidence="6 7">Zhejiang</strain>
    </source>
</reference>
<dbReference type="EMBL" id="KN727146">
    <property type="protein sequence ID" value="KIH66381.1"/>
    <property type="molecule type" value="Genomic_DNA"/>
</dbReference>
<comment type="subcellular location">
    <subcellularLocation>
        <location evidence="1">Membrane</location>
        <topology evidence="1">Multi-pass membrane protein</topology>
    </subcellularLocation>
</comment>
<evidence type="ECO:0000256" key="5">
    <source>
        <dbReference type="ARBA" id="ARBA00023136"/>
    </source>
</evidence>
<evidence type="ECO:0000256" key="3">
    <source>
        <dbReference type="ARBA" id="ARBA00022692"/>
    </source>
</evidence>
<gene>
    <name evidence="6" type="ORF">ANCDUO_03295</name>
</gene>
<evidence type="ECO:0000313" key="6">
    <source>
        <dbReference type="EMBL" id="KIH66381.1"/>
    </source>
</evidence>
<protein>
    <recommendedName>
        <fullName evidence="8">Cleft lip and palate transmembrane protein 1</fullName>
    </recommendedName>
</protein>
<dbReference type="AlphaFoldDB" id="A0A0C2HA92"/>
<accession>A0A0C2HA92</accession>
<evidence type="ECO:0000313" key="7">
    <source>
        <dbReference type="Proteomes" id="UP000054047"/>
    </source>
</evidence>
<keyword evidence="4" id="KW-1133">Transmembrane helix</keyword>
<organism evidence="6 7">
    <name type="scientific">Ancylostoma duodenale</name>
    <dbReference type="NCBI Taxonomy" id="51022"/>
    <lineage>
        <taxon>Eukaryota</taxon>
        <taxon>Metazoa</taxon>
        <taxon>Ecdysozoa</taxon>
        <taxon>Nematoda</taxon>
        <taxon>Chromadorea</taxon>
        <taxon>Rhabditida</taxon>
        <taxon>Rhabditina</taxon>
        <taxon>Rhabditomorpha</taxon>
        <taxon>Strongyloidea</taxon>
        <taxon>Ancylostomatidae</taxon>
        <taxon>Ancylostomatinae</taxon>
        <taxon>Ancylostoma</taxon>
    </lineage>
</organism>
<keyword evidence="3" id="KW-0812">Transmembrane</keyword>
<dbReference type="InterPro" id="IPR008429">
    <property type="entry name" value="CLPTM1"/>
</dbReference>